<name>A0A3S3P4D5_9ACAR</name>
<keyword evidence="1" id="KW-0472">Membrane</keyword>
<evidence type="ECO:0000313" key="2">
    <source>
        <dbReference type="EMBL" id="RWS04866.1"/>
    </source>
</evidence>
<comment type="caution">
    <text evidence="2">The sequence shown here is derived from an EMBL/GenBank/DDBJ whole genome shotgun (WGS) entry which is preliminary data.</text>
</comment>
<keyword evidence="1" id="KW-1133">Transmembrane helix</keyword>
<dbReference type="EMBL" id="NCKU01005214">
    <property type="protein sequence ID" value="RWS04866.1"/>
    <property type="molecule type" value="Genomic_DNA"/>
</dbReference>
<dbReference type="AlphaFoldDB" id="A0A3S3P4D5"/>
<evidence type="ECO:0000313" key="3">
    <source>
        <dbReference type="Proteomes" id="UP000285301"/>
    </source>
</evidence>
<gene>
    <name evidence="2" type="ORF">B4U79_12974</name>
</gene>
<dbReference type="Proteomes" id="UP000285301">
    <property type="component" value="Unassembled WGS sequence"/>
</dbReference>
<evidence type="ECO:0000256" key="1">
    <source>
        <dbReference type="SAM" id="Phobius"/>
    </source>
</evidence>
<accession>A0A3S3P4D5</accession>
<feature type="transmembrane region" description="Helical" evidence="1">
    <location>
        <begin position="20"/>
        <end position="42"/>
    </location>
</feature>
<keyword evidence="1" id="KW-0812">Transmembrane</keyword>
<proteinExistence type="predicted"/>
<sequence length="126" mass="14538">MEQKIAIQERTKRIAIRVRVRSIFIDVLSLATVYLMTIFAILESNARENRKRRSIVELETALMLNMNLNAIPEDVYKNTKFAMNSFNVKMVRTKTKKLAAIGAQKLEDICVRIQTNVSIIMKFATM</sequence>
<reference evidence="2 3" key="1">
    <citation type="journal article" date="2018" name="Gigascience">
        <title>Genomes of trombidid mites reveal novel predicted allergens and laterally-transferred genes associated with secondary metabolism.</title>
        <authorList>
            <person name="Dong X."/>
            <person name="Chaisiri K."/>
            <person name="Xia D."/>
            <person name="Armstrong S.D."/>
            <person name="Fang Y."/>
            <person name="Donnelly M.J."/>
            <person name="Kadowaki T."/>
            <person name="McGarry J.W."/>
            <person name="Darby A.C."/>
            <person name="Makepeace B.L."/>
        </authorList>
    </citation>
    <scope>NUCLEOTIDE SEQUENCE [LARGE SCALE GENOMIC DNA]</scope>
    <source>
        <strain evidence="2">UoL-WK</strain>
    </source>
</reference>
<protein>
    <submittedName>
        <fullName evidence="2">Uncharacterized protein</fullName>
    </submittedName>
</protein>
<organism evidence="2 3">
    <name type="scientific">Dinothrombium tinctorium</name>
    <dbReference type="NCBI Taxonomy" id="1965070"/>
    <lineage>
        <taxon>Eukaryota</taxon>
        <taxon>Metazoa</taxon>
        <taxon>Ecdysozoa</taxon>
        <taxon>Arthropoda</taxon>
        <taxon>Chelicerata</taxon>
        <taxon>Arachnida</taxon>
        <taxon>Acari</taxon>
        <taxon>Acariformes</taxon>
        <taxon>Trombidiformes</taxon>
        <taxon>Prostigmata</taxon>
        <taxon>Anystina</taxon>
        <taxon>Parasitengona</taxon>
        <taxon>Trombidioidea</taxon>
        <taxon>Trombidiidae</taxon>
        <taxon>Dinothrombium</taxon>
    </lineage>
</organism>
<keyword evidence="3" id="KW-1185">Reference proteome</keyword>